<evidence type="ECO:0000256" key="6">
    <source>
        <dbReference type="RuleBase" id="RU000642"/>
    </source>
</evidence>
<dbReference type="SUPFAM" id="SSF46934">
    <property type="entry name" value="UBA-like"/>
    <property type="match status" value="1"/>
</dbReference>
<evidence type="ECO:0000256" key="5">
    <source>
        <dbReference type="HAMAP-Rule" id="MF_03135"/>
    </source>
</evidence>
<proteinExistence type="inferred from homology"/>
<dbReference type="NCBIfam" id="TIGR00116">
    <property type="entry name" value="tsf"/>
    <property type="match status" value="1"/>
</dbReference>
<keyword evidence="9" id="KW-1185">Reference proteome</keyword>
<dbReference type="PROSITE" id="PS01127">
    <property type="entry name" value="EF_TS_2"/>
    <property type="match status" value="1"/>
</dbReference>
<dbReference type="SUPFAM" id="SSF54713">
    <property type="entry name" value="Elongation factor Ts (EF-Ts), dimerisation domain"/>
    <property type="match status" value="1"/>
</dbReference>
<dbReference type="EMBL" id="CAHIKZ030003326">
    <property type="protein sequence ID" value="CAE1298905.1"/>
    <property type="molecule type" value="Genomic_DNA"/>
</dbReference>
<keyword evidence="2 5" id="KW-0251">Elongation factor</keyword>
<gene>
    <name evidence="8" type="ORF">SPHA_52872</name>
</gene>
<evidence type="ECO:0000256" key="1">
    <source>
        <dbReference type="ARBA" id="ARBA00005532"/>
    </source>
</evidence>
<dbReference type="Pfam" id="PF00889">
    <property type="entry name" value="EF_TS"/>
    <property type="match status" value="1"/>
</dbReference>
<dbReference type="InterPro" id="IPR014039">
    <property type="entry name" value="Transl_elong_EFTs/EF1B_dimer"/>
</dbReference>
<comment type="function">
    <text evidence="5 6">Associates with the EF-Tu.GDP complex and induces the exchange of GDP to GTP. It remains bound to the aminoacyl-tRNA.EF-Tu.GTP complex up to the GTP hydrolysis stage on the ribosome.</text>
</comment>
<dbReference type="GO" id="GO:0070125">
    <property type="term" value="P:mitochondrial translational elongation"/>
    <property type="evidence" value="ECO:0007669"/>
    <property type="project" value="TreeGrafter"/>
</dbReference>
<dbReference type="GO" id="GO:0005739">
    <property type="term" value="C:mitochondrion"/>
    <property type="evidence" value="ECO:0007669"/>
    <property type="project" value="UniProtKB-SubCell"/>
</dbReference>
<dbReference type="Gene3D" id="3.30.479.20">
    <property type="entry name" value="Elongation factor Ts, dimerisation domain"/>
    <property type="match status" value="2"/>
</dbReference>
<dbReference type="HAMAP" id="MF_00050">
    <property type="entry name" value="EF_Ts"/>
    <property type="match status" value="1"/>
</dbReference>
<dbReference type="Proteomes" id="UP000597762">
    <property type="component" value="Unassembled WGS sequence"/>
</dbReference>
<comment type="caution">
    <text evidence="8">The sequence shown here is derived from an EMBL/GenBank/DDBJ whole genome shotgun (WGS) entry which is preliminary data.</text>
</comment>
<dbReference type="InterPro" id="IPR018101">
    <property type="entry name" value="Transl_elong_Ts_CS"/>
</dbReference>
<evidence type="ECO:0000256" key="2">
    <source>
        <dbReference type="ARBA" id="ARBA00022768"/>
    </source>
</evidence>
<comment type="similarity">
    <text evidence="1 5 6">Belongs to the EF-Ts family.</text>
</comment>
<dbReference type="GO" id="GO:0003746">
    <property type="term" value="F:translation elongation factor activity"/>
    <property type="evidence" value="ECO:0007669"/>
    <property type="project" value="UniProtKB-UniRule"/>
</dbReference>
<dbReference type="CDD" id="cd14275">
    <property type="entry name" value="UBA_EF-Ts"/>
    <property type="match status" value="1"/>
</dbReference>
<evidence type="ECO:0000259" key="7">
    <source>
        <dbReference type="Pfam" id="PF00889"/>
    </source>
</evidence>
<dbReference type="InterPro" id="IPR001816">
    <property type="entry name" value="Transl_elong_EFTs/EF1B"/>
</dbReference>
<dbReference type="AlphaFoldDB" id="A0A812DFS0"/>
<accession>A0A812DFS0</accession>
<feature type="domain" description="Translation elongation factor EFTs/EF1B dimerisation" evidence="7">
    <location>
        <begin position="136"/>
        <end position="286"/>
    </location>
</feature>
<dbReference type="Gene3D" id="1.10.8.10">
    <property type="entry name" value="DNA helicase RuvA subunit, C-terminal domain"/>
    <property type="match status" value="1"/>
</dbReference>
<protein>
    <recommendedName>
        <fullName evidence="5">Elongation factor Ts, mitochondrial</fullName>
        <shortName evidence="5">EF-Ts</shortName>
        <shortName evidence="5">EF-TsMt</shortName>
    </recommendedName>
</protein>
<keyword evidence="3 5" id="KW-0648">Protein biosynthesis</keyword>
<reference evidence="8" key="1">
    <citation type="submission" date="2021-01" db="EMBL/GenBank/DDBJ databases">
        <authorList>
            <person name="Li R."/>
            <person name="Bekaert M."/>
        </authorList>
    </citation>
    <scope>NUCLEOTIDE SEQUENCE</scope>
    <source>
        <strain evidence="8">Farmed</strain>
    </source>
</reference>
<dbReference type="PANTHER" id="PTHR11741">
    <property type="entry name" value="ELONGATION FACTOR TS"/>
    <property type="match status" value="1"/>
</dbReference>
<evidence type="ECO:0000313" key="8">
    <source>
        <dbReference type="EMBL" id="CAE1298905.1"/>
    </source>
</evidence>
<sequence length="354" mass="39393">MKFVEDIEWERFVVSISEMTPNICPAWRYFSDINLLLKMFRLLSNIRLFHIQSCMNFCSSSASVVDKKLLGELRKKTGFTFVNCKKALQQFNNDIKQAEEWLREQAQKEGWQKASKLQGRPMSQGLVAVMTEGNKATMIEINCETDFVARNQKFHELVQKLAASCQQYFTDCSDTKVLLKKEEVNKISVASQVTLGDLVAQEVGNIGENMSLRRAAFLQTSLPGGVIGSYIHSMQGSGKVGECTVGKFAALVSVLPDGADINQQTMIEIGQRLSQHVVGMNPLKIGDPENDTPASNKDNEKCLIFQEFLMDENKTAGQYIAESSVTVADFVRFECGEELSEEMVEQAPVAAVGA</sequence>
<dbReference type="InterPro" id="IPR036402">
    <property type="entry name" value="EF-Ts_dimer_sf"/>
</dbReference>
<organism evidence="8 9">
    <name type="scientific">Acanthosepion pharaonis</name>
    <name type="common">Pharaoh cuttlefish</name>
    <name type="synonym">Sepia pharaonis</name>
    <dbReference type="NCBI Taxonomy" id="158019"/>
    <lineage>
        <taxon>Eukaryota</taxon>
        <taxon>Metazoa</taxon>
        <taxon>Spiralia</taxon>
        <taxon>Lophotrochozoa</taxon>
        <taxon>Mollusca</taxon>
        <taxon>Cephalopoda</taxon>
        <taxon>Coleoidea</taxon>
        <taxon>Decapodiformes</taxon>
        <taxon>Sepiida</taxon>
        <taxon>Sepiina</taxon>
        <taxon>Sepiidae</taxon>
        <taxon>Acanthosepion</taxon>
    </lineage>
</organism>
<dbReference type="PANTHER" id="PTHR11741:SF0">
    <property type="entry name" value="ELONGATION FACTOR TS, MITOCHONDRIAL"/>
    <property type="match status" value="1"/>
</dbReference>
<dbReference type="OrthoDB" id="277235at2759"/>
<evidence type="ECO:0000313" key="9">
    <source>
        <dbReference type="Proteomes" id="UP000597762"/>
    </source>
</evidence>
<evidence type="ECO:0000256" key="4">
    <source>
        <dbReference type="ARBA" id="ARBA00023128"/>
    </source>
</evidence>
<dbReference type="InterPro" id="IPR009060">
    <property type="entry name" value="UBA-like_sf"/>
</dbReference>
<dbReference type="FunFam" id="1.10.8.10:FF:000031">
    <property type="entry name" value="Elongation factor Ts, mitochondrial"/>
    <property type="match status" value="1"/>
</dbReference>
<evidence type="ECO:0000256" key="3">
    <source>
        <dbReference type="ARBA" id="ARBA00022917"/>
    </source>
</evidence>
<keyword evidence="4 5" id="KW-0496">Mitochondrion</keyword>
<name>A0A812DFS0_ACAPH</name>
<dbReference type="Pfam" id="PF25025">
    <property type="entry name" value="EF-Ts_N"/>
    <property type="match status" value="1"/>
</dbReference>
<comment type="subcellular location">
    <subcellularLocation>
        <location evidence="5">Mitochondrion</location>
    </subcellularLocation>
</comment>